<evidence type="ECO:0000313" key="3">
    <source>
        <dbReference type="Proteomes" id="UP000199011"/>
    </source>
</evidence>
<keyword evidence="3" id="KW-1185">Reference proteome</keyword>
<protein>
    <submittedName>
        <fullName evidence="2">Uncharacterized protein</fullName>
    </submittedName>
</protein>
<sequence length="117" mass="13284">MSRQTDKRTDLIASTDEAWESGELGRSEAHIKVSDDITEDLINEALDLQPISIRLNKSLIEDLKMIADLNGLGYQPLIRQVLNRFVNSEKKRILTEAHSKAMKNEKRKSASKRHKAA</sequence>
<reference evidence="3" key="1">
    <citation type="submission" date="2016-10" db="EMBL/GenBank/DDBJ databases">
        <authorList>
            <person name="Varghese N."/>
            <person name="Submissions S."/>
        </authorList>
    </citation>
    <scope>NUCLEOTIDE SEQUENCE [LARGE SCALE GENOMIC DNA]</scope>
    <source>
        <strain evidence="3">DSM 16522</strain>
    </source>
</reference>
<dbReference type="Proteomes" id="UP000199011">
    <property type="component" value="Unassembled WGS sequence"/>
</dbReference>
<organism evidence="2 3">
    <name type="scientific">Xenorhabdus japonica</name>
    <dbReference type="NCBI Taxonomy" id="53341"/>
    <lineage>
        <taxon>Bacteria</taxon>
        <taxon>Pseudomonadati</taxon>
        <taxon>Pseudomonadota</taxon>
        <taxon>Gammaproteobacteria</taxon>
        <taxon>Enterobacterales</taxon>
        <taxon>Morganellaceae</taxon>
        <taxon>Xenorhabdus</taxon>
    </lineage>
</organism>
<feature type="region of interest" description="Disordered" evidence="1">
    <location>
        <begin position="96"/>
        <end position="117"/>
    </location>
</feature>
<evidence type="ECO:0000313" key="2">
    <source>
        <dbReference type="EMBL" id="SFN89989.1"/>
    </source>
</evidence>
<gene>
    <name evidence="2" type="ORF">SAMN05421579_1308</name>
</gene>
<accession>A0A1I5CSM8</accession>
<feature type="compositionally biased region" description="Basic and acidic residues" evidence="1">
    <location>
        <begin position="96"/>
        <end position="108"/>
    </location>
</feature>
<dbReference type="EMBL" id="FOVO01000030">
    <property type="protein sequence ID" value="SFN89989.1"/>
    <property type="molecule type" value="Genomic_DNA"/>
</dbReference>
<dbReference type="OrthoDB" id="5684171at2"/>
<proteinExistence type="predicted"/>
<name>A0A1I5CSM8_9GAMM</name>
<evidence type="ECO:0000256" key="1">
    <source>
        <dbReference type="SAM" id="MobiDB-lite"/>
    </source>
</evidence>
<dbReference type="AlphaFoldDB" id="A0A1I5CSM8"/>
<dbReference type="RefSeq" id="WP_092519907.1">
    <property type="nucleotide sequence ID" value="NZ_CAWRAH010000069.1"/>
</dbReference>